<dbReference type="RefSeq" id="WP_003388515.1">
    <property type="nucleotide sequence ID" value="NZ_APBN01000004.1"/>
</dbReference>
<dbReference type="AlphaFoldDB" id="M8DG19"/>
<dbReference type="Proteomes" id="UP000012081">
    <property type="component" value="Unassembled WGS sequence"/>
</dbReference>
<comment type="caution">
    <text evidence="5">The sequence shown here is derived from an EMBL/GenBank/DDBJ whole genome shotgun (WGS) entry which is preliminary data.</text>
</comment>
<dbReference type="PANTHER" id="PTHR43537:SF5">
    <property type="entry name" value="UXU OPERON TRANSCRIPTIONAL REGULATOR"/>
    <property type="match status" value="1"/>
</dbReference>
<dbReference type="GO" id="GO:0003700">
    <property type="term" value="F:DNA-binding transcription factor activity"/>
    <property type="evidence" value="ECO:0007669"/>
    <property type="project" value="InterPro"/>
</dbReference>
<dbReference type="Gene3D" id="1.20.120.530">
    <property type="entry name" value="GntR ligand-binding domain-like"/>
    <property type="match status" value="1"/>
</dbReference>
<gene>
    <name evidence="5" type="ORF">I532_12164</name>
</gene>
<evidence type="ECO:0000256" key="3">
    <source>
        <dbReference type="ARBA" id="ARBA00023163"/>
    </source>
</evidence>
<keyword evidence="6" id="KW-1185">Reference proteome</keyword>
<evidence type="ECO:0000256" key="1">
    <source>
        <dbReference type="ARBA" id="ARBA00023015"/>
    </source>
</evidence>
<evidence type="ECO:0000313" key="6">
    <source>
        <dbReference type="Proteomes" id="UP000012081"/>
    </source>
</evidence>
<evidence type="ECO:0000313" key="5">
    <source>
        <dbReference type="EMBL" id="EMT52408.1"/>
    </source>
</evidence>
<dbReference type="CDD" id="cd07377">
    <property type="entry name" value="WHTH_GntR"/>
    <property type="match status" value="1"/>
</dbReference>
<dbReference type="SUPFAM" id="SSF48008">
    <property type="entry name" value="GntR ligand-binding domain-like"/>
    <property type="match status" value="1"/>
</dbReference>
<feature type="domain" description="HTH gntR-type" evidence="4">
    <location>
        <begin position="9"/>
        <end position="77"/>
    </location>
</feature>
<dbReference type="GO" id="GO:0003677">
    <property type="term" value="F:DNA binding"/>
    <property type="evidence" value="ECO:0007669"/>
    <property type="project" value="UniProtKB-KW"/>
</dbReference>
<sequence>MPIQQISNKKIYEAVTDELKQMIMEGQVKPGDKLDSVQALAEKFQVGRSAVREALSALQAMGLVDIKQGEGTFIRKFETSSLTAPLSTILMGSEDILELLEVRKILEVGSAGLAARKWEEDDLAALKQALDDMRAGTDSEEVSEQADIDFHQAIAQASHNRLLIDMMKTISGAMTKSMRNTRKMWLFGERASTERLYEEHVLIYRAIRERDALMAQQRMLHHLLKVEDVLLNRLELGNDE</sequence>
<dbReference type="SMART" id="SM00345">
    <property type="entry name" value="HTH_GNTR"/>
    <property type="match status" value="1"/>
</dbReference>
<reference evidence="5 6" key="1">
    <citation type="submission" date="2013-03" db="EMBL/GenBank/DDBJ databases">
        <title>Assembly of a new bacterial strain Brevibacillus borstelensis AK1.</title>
        <authorList>
            <person name="Rajan I."/>
            <person name="PoliReddy D."/>
            <person name="Sugumar T."/>
            <person name="Rathinam K."/>
            <person name="Alqarawi S."/>
            <person name="Khalil A.B."/>
            <person name="Sivakumar N."/>
        </authorList>
    </citation>
    <scope>NUCLEOTIDE SEQUENCE [LARGE SCALE GENOMIC DNA]</scope>
    <source>
        <strain evidence="5 6">AK1</strain>
    </source>
</reference>
<dbReference type="Gene3D" id="1.10.10.10">
    <property type="entry name" value="Winged helix-like DNA-binding domain superfamily/Winged helix DNA-binding domain"/>
    <property type="match status" value="1"/>
</dbReference>
<protein>
    <submittedName>
        <fullName evidence="5">GntR family transcriptional regulator</fullName>
    </submittedName>
</protein>
<keyword evidence="2" id="KW-0238">DNA-binding</keyword>
<dbReference type="PATRIC" id="fig|1300222.3.peg.2537"/>
<dbReference type="InterPro" id="IPR036388">
    <property type="entry name" value="WH-like_DNA-bd_sf"/>
</dbReference>
<organism evidence="5 6">
    <name type="scientific">Brevibacillus borstelensis AK1</name>
    <dbReference type="NCBI Taxonomy" id="1300222"/>
    <lineage>
        <taxon>Bacteria</taxon>
        <taxon>Bacillati</taxon>
        <taxon>Bacillota</taxon>
        <taxon>Bacilli</taxon>
        <taxon>Bacillales</taxon>
        <taxon>Paenibacillaceae</taxon>
        <taxon>Brevibacillus</taxon>
    </lineage>
</organism>
<dbReference type="SMART" id="SM00895">
    <property type="entry name" value="FCD"/>
    <property type="match status" value="1"/>
</dbReference>
<keyword evidence="1" id="KW-0805">Transcription regulation</keyword>
<dbReference type="Pfam" id="PF00392">
    <property type="entry name" value="GntR"/>
    <property type="match status" value="1"/>
</dbReference>
<evidence type="ECO:0000256" key="2">
    <source>
        <dbReference type="ARBA" id="ARBA00023125"/>
    </source>
</evidence>
<dbReference type="InterPro" id="IPR008920">
    <property type="entry name" value="TF_FadR/GntR_C"/>
</dbReference>
<dbReference type="OrthoDB" id="214086at2"/>
<dbReference type="Pfam" id="PF07729">
    <property type="entry name" value="FCD"/>
    <property type="match status" value="1"/>
</dbReference>
<accession>M8DG19</accession>
<dbReference type="EMBL" id="APBN01000004">
    <property type="protein sequence ID" value="EMT52408.1"/>
    <property type="molecule type" value="Genomic_DNA"/>
</dbReference>
<proteinExistence type="predicted"/>
<dbReference type="InterPro" id="IPR036390">
    <property type="entry name" value="WH_DNA-bd_sf"/>
</dbReference>
<keyword evidence="3" id="KW-0804">Transcription</keyword>
<dbReference type="SUPFAM" id="SSF46785">
    <property type="entry name" value="Winged helix' DNA-binding domain"/>
    <property type="match status" value="1"/>
</dbReference>
<dbReference type="PANTHER" id="PTHR43537">
    <property type="entry name" value="TRANSCRIPTIONAL REGULATOR, GNTR FAMILY"/>
    <property type="match status" value="1"/>
</dbReference>
<dbReference type="InterPro" id="IPR011711">
    <property type="entry name" value="GntR_C"/>
</dbReference>
<dbReference type="PROSITE" id="PS50949">
    <property type="entry name" value="HTH_GNTR"/>
    <property type="match status" value="1"/>
</dbReference>
<dbReference type="STRING" id="1300222.I532_12164"/>
<evidence type="ECO:0000259" key="4">
    <source>
        <dbReference type="PROSITE" id="PS50949"/>
    </source>
</evidence>
<dbReference type="PRINTS" id="PR00035">
    <property type="entry name" value="HTHGNTR"/>
</dbReference>
<name>M8DG19_9BACL</name>
<dbReference type="InterPro" id="IPR000524">
    <property type="entry name" value="Tscrpt_reg_HTH_GntR"/>
</dbReference>